<reference evidence="14" key="1">
    <citation type="journal article" date="2022" name="Genome Biol. Evol.">
        <title>A New Gene Family Diagnostic for Intracellular Biomineralization of Amorphous Ca Carbonates by Cyanobacteria.</title>
        <authorList>
            <person name="Benzerara K."/>
            <person name="Duprat E."/>
            <person name="Bitard-Feildel T."/>
            <person name="Caumes G."/>
            <person name="Cassier-Chauvat C."/>
            <person name="Chauvat F."/>
            <person name="Dezi M."/>
            <person name="Diop S.I."/>
            <person name="Gaschignard G."/>
            <person name="Gorgen S."/>
            <person name="Gugger M."/>
            <person name="Lopez-Garcia P."/>
            <person name="Millet M."/>
            <person name="Skouri-Panet F."/>
            <person name="Moreira D."/>
            <person name="Callebaut I."/>
        </authorList>
    </citation>
    <scope>NUCLEOTIDE SEQUENCE</scope>
    <source>
        <strain evidence="14">G9</strain>
    </source>
</reference>
<dbReference type="Proteomes" id="UP001154265">
    <property type="component" value="Unassembled WGS sequence"/>
</dbReference>
<evidence type="ECO:0000256" key="2">
    <source>
        <dbReference type="ARBA" id="ARBA00006337"/>
    </source>
</evidence>
<evidence type="ECO:0000259" key="13">
    <source>
        <dbReference type="PROSITE" id="PS51846"/>
    </source>
</evidence>
<feature type="domain" description="CBS" evidence="12">
    <location>
        <begin position="302"/>
        <end position="359"/>
    </location>
</feature>
<dbReference type="InterPro" id="IPR002550">
    <property type="entry name" value="CNNM"/>
</dbReference>
<keyword evidence="7 9" id="KW-0129">CBS domain</keyword>
<dbReference type="InterPro" id="IPR016169">
    <property type="entry name" value="FAD-bd_PCMH_sub2"/>
</dbReference>
<dbReference type="InterPro" id="IPR036318">
    <property type="entry name" value="FAD-bd_PCMH-like_sf"/>
</dbReference>
<evidence type="ECO:0000256" key="7">
    <source>
        <dbReference type="ARBA" id="ARBA00023122"/>
    </source>
</evidence>
<dbReference type="Gene3D" id="3.30.465.10">
    <property type="match status" value="1"/>
</dbReference>
<evidence type="ECO:0000256" key="3">
    <source>
        <dbReference type="ARBA" id="ARBA00022475"/>
    </source>
</evidence>
<dbReference type="PANTHER" id="PTHR43099:SF2">
    <property type="entry name" value="UPF0053 PROTEIN YRKA"/>
    <property type="match status" value="1"/>
</dbReference>
<evidence type="ECO:0000313" key="15">
    <source>
        <dbReference type="Proteomes" id="UP001154265"/>
    </source>
</evidence>
<dbReference type="PROSITE" id="PS51371">
    <property type="entry name" value="CBS"/>
    <property type="match status" value="2"/>
</dbReference>
<evidence type="ECO:0000256" key="8">
    <source>
        <dbReference type="ARBA" id="ARBA00023136"/>
    </source>
</evidence>
<keyword evidence="3" id="KW-1003">Cell membrane</keyword>
<evidence type="ECO:0000256" key="11">
    <source>
        <dbReference type="SAM" id="Phobius"/>
    </source>
</evidence>
<accession>A0ABT6F0R4</accession>
<reference evidence="14" key="2">
    <citation type="submission" date="2022-01" db="EMBL/GenBank/DDBJ databases">
        <authorList>
            <person name="Zivanovic Y."/>
            <person name="Moreira D."/>
            <person name="Lopez-Garcia P."/>
        </authorList>
    </citation>
    <scope>NUCLEOTIDE SEQUENCE</scope>
    <source>
        <strain evidence="14">G9</strain>
    </source>
</reference>
<evidence type="ECO:0000256" key="6">
    <source>
        <dbReference type="ARBA" id="ARBA00022989"/>
    </source>
</evidence>
<sequence length="467" mass="52010">MIPILGILGQTTVVSRLVAVIILVLINAFFVAAEFSVVAMRRSRVEQLVSAGDVGAKKVYILQQRIDRLLSTTQLGITLSSLGLGWIGESTMASVLSQEILRFPLPESQRYWLSHSLAAPLAFAMIAYFQIVLGELFPKAIALRHPEQLARVLGPISLIIARVVKPIIWLLNQSTYGLLGLLKISYDGQLWSHQVTPEELQLIIASKESSGLEEEERELLRNVFEFGDVLVEEVMIPRTQIDALSDTSNLQDVLDAVAEHGHSYYPIIRDSLDDVRGILAFKDLAQPLADGELTGDRPISDWVKPAWFIPEGTPLGEVLPMMQKYRLSMIMVREAESSGTAGLVTLQDVINEIIGEEDNHPAQAAPIRRLEVGTYLIQAQTHLEEVNETLKLMLPVTDDYQTLAGFLLYQWQKVPELGETLVFNDLKFTVISRDGPRLDQVQLQWPDEVSTEINASSVTSVEIPKQL</sequence>
<keyword evidence="5" id="KW-0677">Repeat</keyword>
<name>A0ABT6F0R4_9SYNE</name>
<comment type="caution">
    <text evidence="14">The sequence shown here is derived from an EMBL/GenBank/DDBJ whole genome shotgun (WGS) entry which is preliminary data.</text>
</comment>
<gene>
    <name evidence="14" type="ORF">L3556_10970</name>
</gene>
<dbReference type="EMBL" id="JAKKUT010000002">
    <property type="protein sequence ID" value="MDG2991446.1"/>
    <property type="molecule type" value="Genomic_DNA"/>
</dbReference>
<dbReference type="InterPro" id="IPR044751">
    <property type="entry name" value="Ion_transp-like_CBS"/>
</dbReference>
<dbReference type="Pfam" id="PF01595">
    <property type="entry name" value="CNNM"/>
    <property type="match status" value="1"/>
</dbReference>
<dbReference type="Gene3D" id="3.10.580.10">
    <property type="entry name" value="CBS-domain"/>
    <property type="match status" value="1"/>
</dbReference>
<evidence type="ECO:0000256" key="5">
    <source>
        <dbReference type="ARBA" id="ARBA00022737"/>
    </source>
</evidence>
<evidence type="ECO:0000256" key="1">
    <source>
        <dbReference type="ARBA" id="ARBA00004651"/>
    </source>
</evidence>
<comment type="similarity">
    <text evidence="2">Belongs to the UPF0053 family.</text>
</comment>
<keyword evidence="4 10" id="KW-0812">Transmembrane</keyword>
<evidence type="ECO:0000256" key="10">
    <source>
        <dbReference type="PROSITE-ProRule" id="PRU01193"/>
    </source>
</evidence>
<feature type="domain" description="CBS" evidence="12">
    <location>
        <begin position="235"/>
        <end position="294"/>
    </location>
</feature>
<dbReference type="SMART" id="SM01091">
    <property type="entry name" value="CorC_HlyC"/>
    <property type="match status" value="1"/>
</dbReference>
<dbReference type="Pfam" id="PF00571">
    <property type="entry name" value="CBS"/>
    <property type="match status" value="2"/>
</dbReference>
<dbReference type="InterPro" id="IPR000644">
    <property type="entry name" value="CBS_dom"/>
</dbReference>
<dbReference type="Pfam" id="PF03471">
    <property type="entry name" value="CorC_HlyC"/>
    <property type="match status" value="1"/>
</dbReference>
<protein>
    <submittedName>
        <fullName evidence="14">Hemolysin family protein</fullName>
    </submittedName>
</protein>
<organism evidence="14 15">
    <name type="scientific">Candidatus Synechococcus calcipolaris G9</name>
    <dbReference type="NCBI Taxonomy" id="1497997"/>
    <lineage>
        <taxon>Bacteria</taxon>
        <taxon>Bacillati</taxon>
        <taxon>Cyanobacteriota</taxon>
        <taxon>Cyanophyceae</taxon>
        <taxon>Synechococcales</taxon>
        <taxon>Synechococcaceae</taxon>
        <taxon>Synechococcus</taxon>
    </lineage>
</organism>
<keyword evidence="6 10" id="KW-1133">Transmembrane helix</keyword>
<evidence type="ECO:0000256" key="4">
    <source>
        <dbReference type="ARBA" id="ARBA00022692"/>
    </source>
</evidence>
<proteinExistence type="inferred from homology"/>
<dbReference type="InterPro" id="IPR005170">
    <property type="entry name" value="Transptr-assoc_dom"/>
</dbReference>
<dbReference type="PANTHER" id="PTHR43099">
    <property type="entry name" value="UPF0053 PROTEIN YRKA"/>
    <property type="match status" value="1"/>
</dbReference>
<dbReference type="SUPFAM" id="SSF54631">
    <property type="entry name" value="CBS-domain pair"/>
    <property type="match status" value="1"/>
</dbReference>
<feature type="transmembrane region" description="Helical" evidence="11">
    <location>
        <begin position="117"/>
        <end position="137"/>
    </location>
</feature>
<evidence type="ECO:0000259" key="12">
    <source>
        <dbReference type="PROSITE" id="PS51371"/>
    </source>
</evidence>
<evidence type="ECO:0000313" key="14">
    <source>
        <dbReference type="EMBL" id="MDG2991446.1"/>
    </source>
</evidence>
<dbReference type="InterPro" id="IPR051676">
    <property type="entry name" value="UPF0053_domain"/>
</dbReference>
<keyword evidence="15" id="KW-1185">Reference proteome</keyword>
<dbReference type="CDD" id="cd04590">
    <property type="entry name" value="CBS_pair_CorC_HlyC_assoc"/>
    <property type="match status" value="1"/>
</dbReference>
<feature type="transmembrane region" description="Helical" evidence="11">
    <location>
        <begin position="17"/>
        <end position="40"/>
    </location>
</feature>
<dbReference type="SUPFAM" id="SSF56176">
    <property type="entry name" value="FAD-binding/transporter-associated domain-like"/>
    <property type="match status" value="1"/>
</dbReference>
<keyword evidence="8 10" id="KW-0472">Membrane</keyword>
<dbReference type="PROSITE" id="PS51846">
    <property type="entry name" value="CNNM"/>
    <property type="match status" value="1"/>
</dbReference>
<evidence type="ECO:0000256" key="9">
    <source>
        <dbReference type="PROSITE-ProRule" id="PRU00703"/>
    </source>
</evidence>
<comment type="subcellular location">
    <subcellularLocation>
        <location evidence="1">Cell membrane</location>
        <topology evidence="1">Multi-pass membrane protein</topology>
    </subcellularLocation>
</comment>
<dbReference type="RefSeq" id="WP_277867314.1">
    <property type="nucleotide sequence ID" value="NZ_JAKKUT010000002.1"/>
</dbReference>
<feature type="domain" description="CNNM transmembrane" evidence="13">
    <location>
        <begin position="9"/>
        <end position="217"/>
    </location>
</feature>
<dbReference type="InterPro" id="IPR046342">
    <property type="entry name" value="CBS_dom_sf"/>
</dbReference>